<dbReference type="PRINTS" id="PR00080">
    <property type="entry name" value="SDRFAMILY"/>
</dbReference>
<dbReference type="PANTHER" id="PTHR43975:SF2">
    <property type="entry name" value="EG:BACR7A4.14 PROTEIN-RELATED"/>
    <property type="match status" value="1"/>
</dbReference>
<dbReference type="Pfam" id="PF13561">
    <property type="entry name" value="adh_short_C2"/>
    <property type="match status" value="1"/>
</dbReference>
<dbReference type="CDD" id="cd05233">
    <property type="entry name" value="SDR_c"/>
    <property type="match status" value="1"/>
</dbReference>
<accession>A0A521DPL9</accession>
<sequence>MRLKDKVIIVTGSTTGIGKAIAVRCVEEGARVVVNGLSQSEGEAVVTELGRDRAILHVGDISDPETPKKLVDEALTAFGRLDAVVNNAAMVVSSNIHTTDSQLLHKVFGVNAAGPLALVKTALPHLGKTRGCVLNIGSVNAYSGEPELLAYSMSKGALMTMTRNLGDVLFREEGVRVNQVNPGWVLTENETIRKHNHGLDEDWYKELPKRYAPAGRILWPKEIAAAAIYWLSDESGPVSGQVVDLEQYPYIGRNAPKDETTIPKDGD</sequence>
<name>A0A521DPL9_9BACT</name>
<dbReference type="InterPro" id="IPR002347">
    <property type="entry name" value="SDR_fam"/>
</dbReference>
<dbReference type="FunFam" id="3.40.50.720:FF:000084">
    <property type="entry name" value="Short-chain dehydrogenase reductase"/>
    <property type="match status" value="1"/>
</dbReference>
<dbReference type="RefSeq" id="WP_142714998.1">
    <property type="nucleotide sequence ID" value="NZ_FXTH01000011.1"/>
</dbReference>
<evidence type="ECO:0000313" key="2">
    <source>
        <dbReference type="EMBL" id="SMO73654.1"/>
    </source>
</evidence>
<evidence type="ECO:0000256" key="1">
    <source>
        <dbReference type="ARBA" id="ARBA00006484"/>
    </source>
</evidence>
<organism evidence="2 3">
    <name type="scientific">Fodinibius sediminis</name>
    <dbReference type="NCBI Taxonomy" id="1214077"/>
    <lineage>
        <taxon>Bacteria</taxon>
        <taxon>Pseudomonadati</taxon>
        <taxon>Balneolota</taxon>
        <taxon>Balneolia</taxon>
        <taxon>Balneolales</taxon>
        <taxon>Balneolaceae</taxon>
        <taxon>Fodinibius</taxon>
    </lineage>
</organism>
<proteinExistence type="inferred from homology"/>
<dbReference type="Proteomes" id="UP000317593">
    <property type="component" value="Unassembled WGS sequence"/>
</dbReference>
<reference evidence="2 3" key="1">
    <citation type="submission" date="2017-05" db="EMBL/GenBank/DDBJ databases">
        <authorList>
            <person name="Varghese N."/>
            <person name="Submissions S."/>
        </authorList>
    </citation>
    <scope>NUCLEOTIDE SEQUENCE [LARGE SCALE GENOMIC DNA]</scope>
    <source>
        <strain evidence="2 3">DSM 21194</strain>
    </source>
</reference>
<dbReference type="AlphaFoldDB" id="A0A521DPL9"/>
<keyword evidence="3" id="KW-1185">Reference proteome</keyword>
<dbReference type="PRINTS" id="PR00081">
    <property type="entry name" value="GDHRDH"/>
</dbReference>
<dbReference type="InterPro" id="IPR020904">
    <property type="entry name" value="Sc_DH/Rdtase_CS"/>
</dbReference>
<dbReference type="EMBL" id="FXTH01000011">
    <property type="protein sequence ID" value="SMO73654.1"/>
    <property type="molecule type" value="Genomic_DNA"/>
</dbReference>
<dbReference type="InterPro" id="IPR036291">
    <property type="entry name" value="NAD(P)-bd_dom_sf"/>
</dbReference>
<dbReference type="PANTHER" id="PTHR43975">
    <property type="entry name" value="ZGC:101858"/>
    <property type="match status" value="1"/>
</dbReference>
<dbReference type="OrthoDB" id="9803333at2"/>
<comment type="similarity">
    <text evidence="1">Belongs to the short-chain dehydrogenases/reductases (SDR) family.</text>
</comment>
<protein>
    <submittedName>
        <fullName evidence="2">NAD(P)-dependent dehydrogenase, short-chain alcohol dehydrogenase family</fullName>
    </submittedName>
</protein>
<dbReference type="SUPFAM" id="SSF51735">
    <property type="entry name" value="NAD(P)-binding Rossmann-fold domains"/>
    <property type="match status" value="1"/>
</dbReference>
<dbReference type="Gene3D" id="3.40.50.720">
    <property type="entry name" value="NAD(P)-binding Rossmann-like Domain"/>
    <property type="match status" value="1"/>
</dbReference>
<evidence type="ECO:0000313" key="3">
    <source>
        <dbReference type="Proteomes" id="UP000317593"/>
    </source>
</evidence>
<gene>
    <name evidence="2" type="ORF">SAMN06265218_11190</name>
</gene>
<dbReference type="PROSITE" id="PS00061">
    <property type="entry name" value="ADH_SHORT"/>
    <property type="match status" value="1"/>
</dbReference>